<gene>
    <name evidence="2" type="ORF">GJ744_007003</name>
</gene>
<dbReference type="AlphaFoldDB" id="A0A8H7AL18"/>
<comment type="caution">
    <text evidence="2">The sequence shown here is derived from an EMBL/GenBank/DDBJ whole genome shotgun (WGS) entry which is preliminary data.</text>
</comment>
<proteinExistence type="predicted"/>
<sequence length="76" mass="8078">MLYKPPVNNLGPSILLFRVGAGPKPCAPPLSQCSSDESRSSVHRQRRSDAAMTVHSKLYSSPVHPGACAFSVIGSK</sequence>
<organism evidence="2 3">
    <name type="scientific">Endocarpon pusillum</name>
    <dbReference type="NCBI Taxonomy" id="364733"/>
    <lineage>
        <taxon>Eukaryota</taxon>
        <taxon>Fungi</taxon>
        <taxon>Dikarya</taxon>
        <taxon>Ascomycota</taxon>
        <taxon>Pezizomycotina</taxon>
        <taxon>Eurotiomycetes</taxon>
        <taxon>Chaetothyriomycetidae</taxon>
        <taxon>Verrucariales</taxon>
        <taxon>Verrucariaceae</taxon>
        <taxon>Endocarpon</taxon>
    </lineage>
</organism>
<evidence type="ECO:0000313" key="2">
    <source>
        <dbReference type="EMBL" id="KAF7510104.1"/>
    </source>
</evidence>
<feature type="region of interest" description="Disordered" evidence="1">
    <location>
        <begin position="28"/>
        <end position="49"/>
    </location>
</feature>
<protein>
    <submittedName>
        <fullName evidence="2">Uncharacterized protein</fullName>
    </submittedName>
</protein>
<accession>A0A8H7AL18</accession>
<keyword evidence="3" id="KW-1185">Reference proteome</keyword>
<reference evidence="2" key="1">
    <citation type="submission" date="2020-02" db="EMBL/GenBank/DDBJ databases">
        <authorList>
            <person name="Palmer J.M."/>
        </authorList>
    </citation>
    <scope>NUCLEOTIDE SEQUENCE</scope>
    <source>
        <strain evidence="2">EPUS1.4</strain>
        <tissue evidence="2">Thallus</tissue>
    </source>
</reference>
<dbReference type="EMBL" id="JAACFV010000033">
    <property type="protein sequence ID" value="KAF7510104.1"/>
    <property type="molecule type" value="Genomic_DNA"/>
</dbReference>
<evidence type="ECO:0000256" key="1">
    <source>
        <dbReference type="SAM" id="MobiDB-lite"/>
    </source>
</evidence>
<dbReference type="Proteomes" id="UP000606974">
    <property type="component" value="Unassembled WGS sequence"/>
</dbReference>
<evidence type="ECO:0000313" key="3">
    <source>
        <dbReference type="Proteomes" id="UP000606974"/>
    </source>
</evidence>
<name>A0A8H7AL18_9EURO</name>